<evidence type="ECO:0000313" key="1">
    <source>
        <dbReference type="EMBL" id="GHO60023.1"/>
    </source>
</evidence>
<keyword evidence="2" id="KW-1185">Reference proteome</keyword>
<sequence length="60" mass="6829">MNSENTNTTIVPAEEAYEMITVTQDAIVIDVHTPTEFEANIFQEVITFPWNSSLLIKKRS</sequence>
<dbReference type="RefSeq" id="WP_201376208.1">
    <property type="nucleotide sequence ID" value="NZ_BNJG01000004.1"/>
</dbReference>
<name>A0ABQ3V4U3_9CHLR</name>
<evidence type="ECO:0000313" key="2">
    <source>
        <dbReference type="Proteomes" id="UP000654345"/>
    </source>
</evidence>
<organism evidence="1 2">
    <name type="scientific">Ktedonobacter robiniae</name>
    <dbReference type="NCBI Taxonomy" id="2778365"/>
    <lineage>
        <taxon>Bacteria</taxon>
        <taxon>Bacillati</taxon>
        <taxon>Chloroflexota</taxon>
        <taxon>Ktedonobacteria</taxon>
        <taxon>Ktedonobacterales</taxon>
        <taxon>Ktedonobacteraceae</taxon>
        <taxon>Ktedonobacter</taxon>
    </lineage>
</organism>
<comment type="caution">
    <text evidence="1">The sequence shown here is derived from an EMBL/GenBank/DDBJ whole genome shotgun (WGS) entry which is preliminary data.</text>
</comment>
<dbReference type="InterPro" id="IPR036873">
    <property type="entry name" value="Rhodanese-like_dom_sf"/>
</dbReference>
<accession>A0ABQ3V4U3</accession>
<reference evidence="1 2" key="1">
    <citation type="journal article" date="2021" name="Int. J. Syst. Evol. Microbiol.">
        <title>Reticulibacter mediterranei gen. nov., sp. nov., within the new family Reticulibacteraceae fam. nov., and Ktedonospora formicarum gen. nov., sp. nov., Ktedonobacter robiniae sp. nov., Dictyobacter formicarum sp. nov. and Dictyobacter arantiisoli sp. nov., belonging to the class Ktedonobacteria.</title>
        <authorList>
            <person name="Yabe S."/>
            <person name="Zheng Y."/>
            <person name="Wang C.M."/>
            <person name="Sakai Y."/>
            <person name="Abe K."/>
            <person name="Yokota A."/>
            <person name="Donadio S."/>
            <person name="Cavaletti L."/>
            <person name="Monciardini P."/>
        </authorList>
    </citation>
    <scope>NUCLEOTIDE SEQUENCE [LARGE SCALE GENOMIC DNA]</scope>
    <source>
        <strain evidence="1 2">SOSP1-30</strain>
    </source>
</reference>
<dbReference type="EMBL" id="BNJG01000004">
    <property type="protein sequence ID" value="GHO60023.1"/>
    <property type="molecule type" value="Genomic_DNA"/>
</dbReference>
<protein>
    <submittedName>
        <fullName evidence="1">Uncharacterized protein</fullName>
    </submittedName>
</protein>
<dbReference type="Proteomes" id="UP000654345">
    <property type="component" value="Unassembled WGS sequence"/>
</dbReference>
<proteinExistence type="predicted"/>
<dbReference type="SUPFAM" id="SSF52821">
    <property type="entry name" value="Rhodanese/Cell cycle control phosphatase"/>
    <property type="match status" value="1"/>
</dbReference>
<gene>
    <name evidence="1" type="ORF">KSB_84980</name>
</gene>